<protein>
    <recommendedName>
        <fullName evidence="2">histidine kinase</fullName>
        <ecNumber evidence="2">2.7.13.3</ecNumber>
    </recommendedName>
</protein>
<dbReference type="InterPro" id="IPR036097">
    <property type="entry name" value="HisK_dim/P_sf"/>
</dbReference>
<feature type="domain" description="Histidine kinase" evidence="6">
    <location>
        <begin position="606"/>
        <end position="829"/>
    </location>
</feature>
<keyword evidence="5" id="KW-1133">Transmembrane helix</keyword>
<feature type="transmembrane region" description="Helical" evidence="5">
    <location>
        <begin position="93"/>
        <end position="114"/>
    </location>
</feature>
<dbReference type="CDD" id="cd00082">
    <property type="entry name" value="HisKA"/>
    <property type="match status" value="1"/>
</dbReference>
<keyword evidence="11" id="KW-1185">Reference proteome</keyword>
<dbReference type="SMART" id="SM00388">
    <property type="entry name" value="HisKA"/>
    <property type="match status" value="1"/>
</dbReference>
<dbReference type="SMART" id="SM00086">
    <property type="entry name" value="PAC"/>
    <property type="match status" value="3"/>
</dbReference>
<dbReference type="Gene3D" id="3.30.450.20">
    <property type="entry name" value="PAS domain"/>
    <property type="match status" value="3"/>
</dbReference>
<dbReference type="GO" id="GO:0000155">
    <property type="term" value="F:phosphorelay sensor kinase activity"/>
    <property type="evidence" value="ECO:0007669"/>
    <property type="project" value="InterPro"/>
</dbReference>
<dbReference type="InterPro" id="IPR011006">
    <property type="entry name" value="CheY-like_superfamily"/>
</dbReference>
<dbReference type="STRING" id="1121416.SAMN02745220_02165"/>
<evidence type="ECO:0000256" key="4">
    <source>
        <dbReference type="PROSITE-ProRule" id="PRU00169"/>
    </source>
</evidence>
<feature type="modified residue" description="4-aspartylphosphate" evidence="4">
    <location>
        <position position="900"/>
    </location>
</feature>
<dbReference type="InterPro" id="IPR003661">
    <property type="entry name" value="HisK_dim/P_dom"/>
</dbReference>
<dbReference type="InterPro" id="IPR000014">
    <property type="entry name" value="PAS"/>
</dbReference>
<name>A0A1M7Y6D7_9BACT</name>
<keyword evidence="5" id="KW-0812">Transmembrane</keyword>
<keyword evidence="3 4" id="KW-0597">Phosphoprotein</keyword>
<dbReference type="Pfam" id="PF08447">
    <property type="entry name" value="PAS_3"/>
    <property type="match status" value="1"/>
</dbReference>
<feature type="transmembrane region" description="Helical" evidence="5">
    <location>
        <begin position="174"/>
        <end position="198"/>
    </location>
</feature>
<evidence type="ECO:0000259" key="7">
    <source>
        <dbReference type="PROSITE" id="PS50110"/>
    </source>
</evidence>
<dbReference type="Gene3D" id="1.10.287.130">
    <property type="match status" value="1"/>
</dbReference>
<gene>
    <name evidence="10" type="ORF">SAMN02745220_02165</name>
</gene>
<dbReference type="InterPro" id="IPR001610">
    <property type="entry name" value="PAC"/>
</dbReference>
<feature type="domain" description="PAC" evidence="9">
    <location>
        <begin position="409"/>
        <end position="457"/>
    </location>
</feature>
<evidence type="ECO:0000259" key="9">
    <source>
        <dbReference type="PROSITE" id="PS50113"/>
    </source>
</evidence>
<dbReference type="Gene3D" id="2.10.70.100">
    <property type="match status" value="1"/>
</dbReference>
<sequence>MSWLFPAVLSTLIGCTLLSVAYGYLYYAYRKKFLALWFLAWAVHSLRYIFLLIIIANGNSPALSFASLSMIVISLYFLYTGTSEFIEEKISPIWQGAFVLVLAWTALAVFFNYSFLMLNIPLFGFFACVDIWVGYSFLRSDFSTGVGKRVVGITFIVWGLHQADYPFLRPVEWFAPFGYMIGTTCAIIIALGMLILFFERMRSELDFQKTRLRQMFDSASYGIALADPATGTVIDCNTVFAEMLERDMSEIIGTKQKDFHPVEEHEENFTHTFKQHLQEKSGETLVSKLVTASGKIIDVEIKATLVDLENKQFLQGFFTDISEKRKTELELENLQHLYRETEKVGKVGGWEVDIASLKIKWTEEVYRIHEVDSRTFQPTLETTITFYTPTSRSILEKAIQRAIEFDEPYDLELEIQTAQGNLRWVHTIGKVDRDQHKVVGFFQDITKRKIAEDALLESEITFRKLFEGSSDPILLIDGSGVFVECNQAALDLLKMTREQFLLLPPTKISPEFQPDGRRSDEAAQEMIALAYSKGRHRFDWTCVNAAGDEFIVEVSLMPVMIKGQNMLHTTWRDITERKQAEEDKLKLESQLQQAQKIESIGQLAGGVAHDFNNMLGVILGHTELALMEADPASPFVDDLEEIRSAAKRSADLTRQLLTFARKQTITPKVLDLNDTVTGMLKMLQRLIGENIQLIWNPGAHLWAVNIDPSQLDQILANLCVNARDAISGIGKITIQTRNCSFTESDKKAHPEAQQGDFVQLSVSDDGHGISKENLDQIFDPFFTTKDFGQGTGLGLSTVYGAVKQNRGFIEVTSEVGHGTTFHIYLPRKLTIVEPVEEIIVKPLRQGTETVLLVEDDQMFLKLIKTMLEKGGYAVLAASTIDGAISLAKEHPGPIHLLLSDLVMPEMNGKDLRDILQVIRPEMKVIFMSGYTADIIAQQGVLDEGTHFLQKPVSYEALTSKVWEVLVQN</sequence>
<dbReference type="InterPro" id="IPR013655">
    <property type="entry name" value="PAS_fold_3"/>
</dbReference>
<dbReference type="SUPFAM" id="SSF47384">
    <property type="entry name" value="Homodimeric domain of signal transducing histidine kinase"/>
    <property type="match status" value="1"/>
</dbReference>
<dbReference type="SUPFAM" id="SSF52172">
    <property type="entry name" value="CheY-like"/>
    <property type="match status" value="1"/>
</dbReference>
<feature type="transmembrane region" description="Helical" evidence="5">
    <location>
        <begin position="62"/>
        <end position="81"/>
    </location>
</feature>
<dbReference type="SMART" id="SM00091">
    <property type="entry name" value="PAS"/>
    <property type="match status" value="2"/>
</dbReference>
<dbReference type="InterPro" id="IPR036890">
    <property type="entry name" value="HATPase_C_sf"/>
</dbReference>
<dbReference type="PROSITE" id="PS50112">
    <property type="entry name" value="PAS"/>
    <property type="match status" value="1"/>
</dbReference>
<keyword evidence="5" id="KW-0472">Membrane</keyword>
<feature type="domain" description="PAS" evidence="8">
    <location>
        <begin position="458"/>
        <end position="501"/>
    </location>
</feature>
<dbReference type="AlphaFoldDB" id="A0A1M7Y6D7"/>
<reference evidence="10 11" key="1">
    <citation type="submission" date="2016-12" db="EMBL/GenBank/DDBJ databases">
        <authorList>
            <person name="Song W.-J."/>
            <person name="Kurnit D.M."/>
        </authorList>
    </citation>
    <scope>NUCLEOTIDE SEQUENCE [LARGE SCALE GENOMIC DNA]</scope>
    <source>
        <strain evidence="10 11">DSM 18488</strain>
    </source>
</reference>
<dbReference type="InterPro" id="IPR003594">
    <property type="entry name" value="HATPase_dom"/>
</dbReference>
<dbReference type="Proteomes" id="UP000184603">
    <property type="component" value="Unassembled WGS sequence"/>
</dbReference>
<dbReference type="InterPro" id="IPR035965">
    <property type="entry name" value="PAS-like_dom_sf"/>
</dbReference>
<comment type="catalytic activity">
    <reaction evidence="1">
        <text>ATP + protein L-histidine = ADP + protein N-phospho-L-histidine.</text>
        <dbReference type="EC" id="2.7.13.3"/>
    </reaction>
</comment>
<feature type="transmembrane region" description="Helical" evidence="5">
    <location>
        <begin position="6"/>
        <end position="27"/>
    </location>
</feature>
<evidence type="ECO:0000259" key="8">
    <source>
        <dbReference type="PROSITE" id="PS50112"/>
    </source>
</evidence>
<feature type="domain" description="Response regulatory" evidence="7">
    <location>
        <begin position="849"/>
        <end position="965"/>
    </location>
</feature>
<dbReference type="Gene3D" id="3.30.565.10">
    <property type="entry name" value="Histidine kinase-like ATPase, C-terminal domain"/>
    <property type="match status" value="1"/>
</dbReference>
<dbReference type="SMART" id="SM00387">
    <property type="entry name" value="HATPase_c"/>
    <property type="match status" value="1"/>
</dbReference>
<dbReference type="PROSITE" id="PS50113">
    <property type="entry name" value="PAC"/>
    <property type="match status" value="1"/>
</dbReference>
<dbReference type="InterPro" id="IPR005467">
    <property type="entry name" value="His_kinase_dom"/>
</dbReference>
<dbReference type="PANTHER" id="PTHR43065">
    <property type="entry name" value="SENSOR HISTIDINE KINASE"/>
    <property type="match status" value="1"/>
</dbReference>
<organism evidence="10 11">
    <name type="scientific">Desulfopila aestuarii DSM 18488</name>
    <dbReference type="NCBI Taxonomy" id="1121416"/>
    <lineage>
        <taxon>Bacteria</taxon>
        <taxon>Pseudomonadati</taxon>
        <taxon>Thermodesulfobacteriota</taxon>
        <taxon>Desulfobulbia</taxon>
        <taxon>Desulfobulbales</taxon>
        <taxon>Desulfocapsaceae</taxon>
        <taxon>Desulfopila</taxon>
    </lineage>
</organism>
<dbReference type="RefSeq" id="WP_084553864.1">
    <property type="nucleotide sequence ID" value="NZ_FRFE01000009.1"/>
</dbReference>
<dbReference type="SUPFAM" id="SSF55874">
    <property type="entry name" value="ATPase domain of HSP90 chaperone/DNA topoisomerase II/histidine kinase"/>
    <property type="match status" value="1"/>
</dbReference>
<evidence type="ECO:0000259" key="6">
    <source>
        <dbReference type="PROSITE" id="PS50109"/>
    </source>
</evidence>
<dbReference type="NCBIfam" id="TIGR00229">
    <property type="entry name" value="sensory_box"/>
    <property type="match status" value="2"/>
</dbReference>
<dbReference type="Pfam" id="PF13426">
    <property type="entry name" value="PAS_9"/>
    <property type="match status" value="2"/>
</dbReference>
<dbReference type="SMART" id="SM00448">
    <property type="entry name" value="REC"/>
    <property type="match status" value="1"/>
</dbReference>
<feature type="transmembrane region" description="Helical" evidence="5">
    <location>
        <begin position="120"/>
        <end position="138"/>
    </location>
</feature>
<evidence type="ECO:0000256" key="5">
    <source>
        <dbReference type="SAM" id="Phobius"/>
    </source>
</evidence>
<dbReference type="InterPro" id="IPR000700">
    <property type="entry name" value="PAS-assoc_C"/>
</dbReference>
<evidence type="ECO:0000256" key="1">
    <source>
        <dbReference type="ARBA" id="ARBA00000085"/>
    </source>
</evidence>
<feature type="transmembrane region" description="Helical" evidence="5">
    <location>
        <begin position="150"/>
        <end position="168"/>
    </location>
</feature>
<evidence type="ECO:0000256" key="2">
    <source>
        <dbReference type="ARBA" id="ARBA00012438"/>
    </source>
</evidence>
<dbReference type="PROSITE" id="PS50109">
    <property type="entry name" value="HIS_KIN"/>
    <property type="match status" value="1"/>
</dbReference>
<dbReference type="Pfam" id="PF00072">
    <property type="entry name" value="Response_reg"/>
    <property type="match status" value="1"/>
</dbReference>
<evidence type="ECO:0000256" key="3">
    <source>
        <dbReference type="ARBA" id="ARBA00022553"/>
    </source>
</evidence>
<dbReference type="InterPro" id="IPR004358">
    <property type="entry name" value="Sig_transdc_His_kin-like_C"/>
</dbReference>
<dbReference type="PROSITE" id="PS50110">
    <property type="entry name" value="RESPONSE_REGULATORY"/>
    <property type="match status" value="1"/>
</dbReference>
<proteinExistence type="predicted"/>
<dbReference type="Gene3D" id="3.40.50.2300">
    <property type="match status" value="1"/>
</dbReference>
<feature type="transmembrane region" description="Helical" evidence="5">
    <location>
        <begin position="34"/>
        <end position="56"/>
    </location>
</feature>
<dbReference type="SUPFAM" id="SSF55785">
    <property type="entry name" value="PYP-like sensor domain (PAS domain)"/>
    <property type="match status" value="3"/>
</dbReference>
<dbReference type="PANTHER" id="PTHR43065:SF42">
    <property type="entry name" value="TWO-COMPONENT SENSOR PPRA"/>
    <property type="match status" value="1"/>
</dbReference>
<evidence type="ECO:0000313" key="11">
    <source>
        <dbReference type="Proteomes" id="UP000184603"/>
    </source>
</evidence>
<dbReference type="EMBL" id="FRFE01000009">
    <property type="protein sequence ID" value="SHO48164.1"/>
    <property type="molecule type" value="Genomic_DNA"/>
</dbReference>
<dbReference type="InterPro" id="IPR001789">
    <property type="entry name" value="Sig_transdc_resp-reg_receiver"/>
</dbReference>
<dbReference type="OrthoDB" id="9815750at2"/>
<dbReference type="PRINTS" id="PR00344">
    <property type="entry name" value="BCTRLSENSOR"/>
</dbReference>
<dbReference type="Pfam" id="PF00512">
    <property type="entry name" value="HisKA"/>
    <property type="match status" value="1"/>
</dbReference>
<dbReference type="EC" id="2.7.13.3" evidence="2"/>
<dbReference type="CDD" id="cd00130">
    <property type="entry name" value="PAS"/>
    <property type="match status" value="1"/>
</dbReference>
<dbReference type="Pfam" id="PF02518">
    <property type="entry name" value="HATPase_c"/>
    <property type="match status" value="1"/>
</dbReference>
<accession>A0A1M7Y6D7</accession>
<evidence type="ECO:0000313" key="10">
    <source>
        <dbReference type="EMBL" id="SHO48164.1"/>
    </source>
</evidence>